<evidence type="ECO:0000256" key="2">
    <source>
        <dbReference type="SAM" id="Phobius"/>
    </source>
</evidence>
<dbReference type="Proteomes" id="UP001551482">
    <property type="component" value="Unassembled WGS sequence"/>
</dbReference>
<feature type="transmembrane region" description="Helical" evidence="2">
    <location>
        <begin position="128"/>
        <end position="147"/>
    </location>
</feature>
<sequence length="155" mass="16428">MDTGAAGATNKAQETDTVAPAAREAAEAAESAVPKPRGHGSRAPHFIKRSRTLHLTWQIGVAIVGFAVIVAGLIMMVIPGPGIPAVLVGLAILGTEFVWAQRTLLWTKDQATKAAQRALDPKTRRRNLIILIVGVVLIAAAAGLYLWKYGLAMPF</sequence>
<dbReference type="InterPro" id="IPR019099">
    <property type="entry name" value="Uncharacterised_PGPGW_TM"/>
</dbReference>
<name>A0ABV3DUV7_9ACTN</name>
<keyword evidence="4" id="KW-1185">Reference proteome</keyword>
<dbReference type="EMBL" id="JBEZFP010000181">
    <property type="protein sequence ID" value="MEU8139538.1"/>
    <property type="molecule type" value="Genomic_DNA"/>
</dbReference>
<feature type="transmembrane region" description="Helical" evidence="2">
    <location>
        <begin position="84"/>
        <end position="107"/>
    </location>
</feature>
<evidence type="ECO:0000313" key="4">
    <source>
        <dbReference type="Proteomes" id="UP001551482"/>
    </source>
</evidence>
<organism evidence="3 4">
    <name type="scientific">Streptodolium elevatio</name>
    <dbReference type="NCBI Taxonomy" id="3157996"/>
    <lineage>
        <taxon>Bacteria</taxon>
        <taxon>Bacillati</taxon>
        <taxon>Actinomycetota</taxon>
        <taxon>Actinomycetes</taxon>
        <taxon>Kitasatosporales</taxon>
        <taxon>Streptomycetaceae</taxon>
        <taxon>Streptodolium</taxon>
    </lineage>
</organism>
<keyword evidence="2" id="KW-0812">Transmembrane</keyword>
<comment type="caution">
    <text evidence="3">The sequence shown here is derived from an EMBL/GenBank/DDBJ whole genome shotgun (WGS) entry which is preliminary data.</text>
</comment>
<dbReference type="RefSeq" id="WP_358363695.1">
    <property type="nucleotide sequence ID" value="NZ_JBEZFP010000181.1"/>
</dbReference>
<dbReference type="Pfam" id="PF09656">
    <property type="entry name" value="PGPGW"/>
    <property type="match status" value="1"/>
</dbReference>
<gene>
    <name evidence="3" type="ORF">AB0C36_39345</name>
</gene>
<proteinExistence type="predicted"/>
<feature type="region of interest" description="Disordered" evidence="1">
    <location>
        <begin position="1"/>
        <end position="43"/>
    </location>
</feature>
<feature type="compositionally biased region" description="Low complexity" evidence="1">
    <location>
        <begin position="19"/>
        <end position="32"/>
    </location>
</feature>
<protein>
    <submittedName>
        <fullName evidence="3">TIGR02611 family protein</fullName>
    </submittedName>
</protein>
<keyword evidence="2" id="KW-0472">Membrane</keyword>
<evidence type="ECO:0000313" key="3">
    <source>
        <dbReference type="EMBL" id="MEU8139538.1"/>
    </source>
</evidence>
<evidence type="ECO:0000256" key="1">
    <source>
        <dbReference type="SAM" id="MobiDB-lite"/>
    </source>
</evidence>
<feature type="transmembrane region" description="Helical" evidence="2">
    <location>
        <begin position="55"/>
        <end position="78"/>
    </location>
</feature>
<dbReference type="InterPro" id="IPR013434">
    <property type="entry name" value="CHP02611"/>
</dbReference>
<reference evidence="3 4" key="1">
    <citation type="submission" date="2024-06" db="EMBL/GenBank/DDBJ databases">
        <title>The Natural Products Discovery Center: Release of the First 8490 Sequenced Strains for Exploring Actinobacteria Biosynthetic Diversity.</title>
        <authorList>
            <person name="Kalkreuter E."/>
            <person name="Kautsar S.A."/>
            <person name="Yang D."/>
            <person name="Bader C.D."/>
            <person name="Teijaro C.N."/>
            <person name="Fluegel L."/>
            <person name="Davis C.M."/>
            <person name="Simpson J.R."/>
            <person name="Lauterbach L."/>
            <person name="Steele A.D."/>
            <person name="Gui C."/>
            <person name="Meng S."/>
            <person name="Li G."/>
            <person name="Viehrig K."/>
            <person name="Ye F."/>
            <person name="Su P."/>
            <person name="Kiefer A.F."/>
            <person name="Nichols A."/>
            <person name="Cepeda A.J."/>
            <person name="Yan W."/>
            <person name="Fan B."/>
            <person name="Jiang Y."/>
            <person name="Adhikari A."/>
            <person name="Zheng C.-J."/>
            <person name="Schuster L."/>
            <person name="Cowan T.M."/>
            <person name="Smanski M.J."/>
            <person name="Chevrette M.G."/>
            <person name="De Carvalho L.P.S."/>
            <person name="Shen B."/>
        </authorList>
    </citation>
    <scope>NUCLEOTIDE SEQUENCE [LARGE SCALE GENOMIC DNA]</scope>
    <source>
        <strain evidence="3 4">NPDC048946</strain>
    </source>
</reference>
<dbReference type="NCBIfam" id="TIGR02611">
    <property type="entry name" value="TIGR02611 family protein"/>
    <property type="match status" value="1"/>
</dbReference>
<keyword evidence="2" id="KW-1133">Transmembrane helix</keyword>
<accession>A0ABV3DUV7</accession>